<protein>
    <recommendedName>
        <fullName evidence="3">Immunity protein 42</fullName>
    </recommendedName>
</protein>
<proteinExistence type="predicted"/>
<dbReference type="InterPro" id="IPR028958">
    <property type="entry name" value="Imm42"/>
</dbReference>
<keyword evidence="2" id="KW-1185">Reference proteome</keyword>
<organism evidence="1 2">
    <name type="scientific">Pandoraea faecigallinarum</name>
    <dbReference type="NCBI Taxonomy" id="656179"/>
    <lineage>
        <taxon>Bacteria</taxon>
        <taxon>Pseudomonadati</taxon>
        <taxon>Pseudomonadota</taxon>
        <taxon>Betaproteobacteria</taxon>
        <taxon>Burkholderiales</taxon>
        <taxon>Burkholderiaceae</taxon>
        <taxon>Pandoraea</taxon>
    </lineage>
</organism>
<dbReference type="OrthoDB" id="2666753at2"/>
<name>A0A0H3WRK0_9BURK</name>
<evidence type="ECO:0000313" key="1">
    <source>
        <dbReference type="EMBL" id="AKM30240.1"/>
    </source>
</evidence>
<dbReference type="Pfam" id="PF15593">
    <property type="entry name" value="Imm42"/>
    <property type="match status" value="1"/>
</dbReference>
<dbReference type="Proteomes" id="UP000035651">
    <property type="component" value="Chromosome"/>
</dbReference>
<evidence type="ECO:0008006" key="3">
    <source>
        <dbReference type="Google" id="ProtNLM"/>
    </source>
</evidence>
<dbReference type="EMBL" id="CP011807">
    <property type="protein sequence ID" value="AKM30240.1"/>
    <property type="molecule type" value="Genomic_DNA"/>
</dbReference>
<sequence>MLFGDKARLGIEFELNENPGDAWMFGKFCYWIAGEQVGNFDEGVSLRDVLFSMRYIVGDAGKREAPSLVFCDEIAVFHVIQNSISESDLNMVSSIPPDISPACFDICPNLDIFNRWNIYLVDAEDISKIIYSEDAGVTVKTVEILPGEFDSVASSAYQELDRIFEASQ</sequence>
<dbReference type="AlphaFoldDB" id="A0A0H3WRK0"/>
<evidence type="ECO:0000313" key="2">
    <source>
        <dbReference type="Proteomes" id="UP000035651"/>
    </source>
</evidence>
<reference evidence="1" key="1">
    <citation type="submission" date="2016-06" db="EMBL/GenBank/DDBJ databases">
        <title>Complete Genome Sequence of Pandoraea faecigallinarum DSM-23572.</title>
        <authorList>
            <person name="Yong D."/>
            <person name="Ee R."/>
            <person name="Lim Y.-L."/>
            <person name="Yin W.-F."/>
            <person name="Chan K.-G."/>
        </authorList>
    </citation>
    <scope>NUCLEOTIDE SEQUENCE</scope>
    <source>
        <strain evidence="1">DSM 23572</strain>
    </source>
</reference>
<dbReference type="PATRIC" id="fig|656179.3.peg.1962"/>
<accession>A0A0H3WRK0</accession>
<gene>
    <name evidence="1" type="ORF">AB870_09180</name>
</gene>
<dbReference type="RefSeq" id="WP_047906128.1">
    <property type="nucleotide sequence ID" value="NZ_CP011807.3"/>
</dbReference>
<dbReference type="KEGG" id="pfg:AB870_09180"/>